<evidence type="ECO:0000259" key="9">
    <source>
        <dbReference type="Pfam" id="PF00117"/>
    </source>
</evidence>
<comment type="subunit">
    <text evidence="8">Heterodimer composed of a glutamine amidotransferase subunit (A) and a GMP-binding subunit (B).</text>
</comment>
<evidence type="ECO:0000256" key="2">
    <source>
        <dbReference type="ARBA" id="ARBA00022598"/>
    </source>
</evidence>
<keyword evidence="7 8" id="KW-0315">Glutamine amidotransferase</keyword>
<gene>
    <name evidence="8 10" type="primary">guaAA</name>
    <name evidence="10" type="ORF">CHKLHMKO_00041</name>
</gene>
<dbReference type="SUPFAM" id="SSF52317">
    <property type="entry name" value="Class I glutamine amidotransferase-like"/>
    <property type="match status" value="1"/>
</dbReference>
<evidence type="ECO:0000313" key="10">
    <source>
        <dbReference type="EMBL" id="CAD6490935.1"/>
    </source>
</evidence>
<dbReference type="CDD" id="cd01742">
    <property type="entry name" value="GATase1_GMP_Synthase"/>
    <property type="match status" value="1"/>
</dbReference>
<dbReference type="NCBIfam" id="TIGR00888">
    <property type="entry name" value="guaA_Nterm"/>
    <property type="match status" value="1"/>
</dbReference>
<keyword evidence="5 8" id="KW-0658">Purine biosynthesis</keyword>
<dbReference type="InterPro" id="IPR004739">
    <property type="entry name" value="GMP_synth_GATase"/>
</dbReference>
<evidence type="ECO:0000313" key="11">
    <source>
        <dbReference type="Proteomes" id="UP000610373"/>
    </source>
</evidence>
<keyword evidence="3 8" id="KW-0547">Nucleotide-binding</keyword>
<dbReference type="PRINTS" id="PR00096">
    <property type="entry name" value="GATASE"/>
</dbReference>
<dbReference type="UniPathway" id="UPA00189">
    <property type="reaction ID" value="UER00296"/>
</dbReference>
<organism evidence="10 11">
    <name type="scientific">Candidatus Argoarchaeum ethanivorans</name>
    <dbReference type="NCBI Taxonomy" id="2608793"/>
    <lineage>
        <taxon>Archaea</taxon>
        <taxon>Methanobacteriati</taxon>
        <taxon>Methanobacteriota</taxon>
        <taxon>Stenosarchaea group</taxon>
        <taxon>Methanomicrobia</taxon>
        <taxon>Methanosarcinales</taxon>
        <taxon>Methanosarcinales incertae sedis</taxon>
        <taxon>GOM Arc I cluster</taxon>
        <taxon>Candidatus Argoarchaeum</taxon>
    </lineage>
</organism>
<accession>A0A811T7Y4</accession>
<evidence type="ECO:0000256" key="7">
    <source>
        <dbReference type="ARBA" id="ARBA00022962"/>
    </source>
</evidence>
<dbReference type="GO" id="GO:0005524">
    <property type="term" value="F:ATP binding"/>
    <property type="evidence" value="ECO:0007669"/>
    <property type="project" value="UniProtKB-KW"/>
</dbReference>
<comment type="pathway">
    <text evidence="8">Purine metabolism; GMP biosynthesis; GMP from XMP (L-Gln route): step 1/1.</text>
</comment>
<feature type="active site" evidence="8">
    <location>
        <position position="164"/>
    </location>
</feature>
<feature type="active site" description="Nucleophile" evidence="8">
    <location>
        <position position="77"/>
    </location>
</feature>
<dbReference type="Proteomes" id="UP000610373">
    <property type="component" value="Unassembled WGS sequence"/>
</dbReference>
<dbReference type="GO" id="GO:0005829">
    <property type="term" value="C:cytosol"/>
    <property type="evidence" value="ECO:0007669"/>
    <property type="project" value="TreeGrafter"/>
</dbReference>
<dbReference type="PANTHER" id="PTHR11922">
    <property type="entry name" value="GMP SYNTHASE-RELATED"/>
    <property type="match status" value="1"/>
</dbReference>
<comment type="function">
    <text evidence="1 8">Catalyzes the synthesis of GMP from XMP.</text>
</comment>
<protein>
    <recommendedName>
        <fullName evidence="8">GMP synthase [glutamine-hydrolyzing] subunit A</fullName>
        <ecNumber evidence="8">6.3.5.2</ecNumber>
    </recommendedName>
    <alternativeName>
        <fullName evidence="8">Glutamine amidotransferase</fullName>
    </alternativeName>
</protein>
<dbReference type="InterPro" id="IPR023686">
    <property type="entry name" value="GMP_synthase_A"/>
</dbReference>
<sequence length="187" mass="20666">MSKILVVNNHGQFCHLIHRAVRDLGVDVELVSNTLGVKEIREKQPDGLVLSGGPSMERTGSCMEYVYNVDLPILGICLGHQLIAKAYGGQIRTGLVGGYAAVEVEIIKEDEILKGIGPKTIVWASHADEVTALPEGFMHLARSLRCEIEAMRHPTKPIFGVQWHPEVTQSEKGKKLLMNFIKICEEL</sequence>
<comment type="catalytic activity">
    <reaction evidence="8">
        <text>XMP + L-glutamine + ATP + H2O = GMP + L-glutamate + AMP + diphosphate + 2 H(+)</text>
        <dbReference type="Rhea" id="RHEA:11680"/>
        <dbReference type="ChEBI" id="CHEBI:15377"/>
        <dbReference type="ChEBI" id="CHEBI:15378"/>
        <dbReference type="ChEBI" id="CHEBI:29985"/>
        <dbReference type="ChEBI" id="CHEBI:30616"/>
        <dbReference type="ChEBI" id="CHEBI:33019"/>
        <dbReference type="ChEBI" id="CHEBI:57464"/>
        <dbReference type="ChEBI" id="CHEBI:58115"/>
        <dbReference type="ChEBI" id="CHEBI:58359"/>
        <dbReference type="ChEBI" id="CHEBI:456215"/>
        <dbReference type="EC" id="6.3.5.2"/>
    </reaction>
</comment>
<feature type="active site" evidence="8">
    <location>
        <position position="166"/>
    </location>
</feature>
<evidence type="ECO:0000256" key="8">
    <source>
        <dbReference type="HAMAP-Rule" id="MF_01510"/>
    </source>
</evidence>
<dbReference type="PANTHER" id="PTHR11922:SF2">
    <property type="entry name" value="GMP SYNTHASE [GLUTAMINE-HYDROLYZING]"/>
    <property type="match status" value="1"/>
</dbReference>
<dbReference type="GO" id="GO:0003921">
    <property type="term" value="F:GMP synthase activity"/>
    <property type="evidence" value="ECO:0007669"/>
    <property type="project" value="TreeGrafter"/>
</dbReference>
<comment type="caution">
    <text evidence="10">The sequence shown here is derived from an EMBL/GenBank/DDBJ whole genome shotgun (WGS) entry which is preliminary data.</text>
</comment>
<dbReference type="InterPro" id="IPR029062">
    <property type="entry name" value="Class_I_gatase-like"/>
</dbReference>
<evidence type="ECO:0000256" key="1">
    <source>
        <dbReference type="ARBA" id="ARBA00002332"/>
    </source>
</evidence>
<dbReference type="AlphaFoldDB" id="A0A811T7Y4"/>
<dbReference type="Gene3D" id="3.40.50.880">
    <property type="match status" value="1"/>
</dbReference>
<dbReference type="PRINTS" id="PR00097">
    <property type="entry name" value="ANTSNTHASEII"/>
</dbReference>
<dbReference type="EMBL" id="CAJHIO010000001">
    <property type="protein sequence ID" value="CAD6490935.1"/>
    <property type="molecule type" value="Genomic_DNA"/>
</dbReference>
<name>A0A811T7Y4_9EURY</name>
<evidence type="ECO:0000256" key="3">
    <source>
        <dbReference type="ARBA" id="ARBA00022741"/>
    </source>
</evidence>
<dbReference type="HAMAP" id="MF_01510">
    <property type="entry name" value="GMP_synthase_A"/>
    <property type="match status" value="1"/>
</dbReference>
<feature type="domain" description="Glutamine amidotransferase" evidence="9">
    <location>
        <begin position="5"/>
        <end position="181"/>
    </location>
</feature>
<evidence type="ECO:0000256" key="4">
    <source>
        <dbReference type="ARBA" id="ARBA00022749"/>
    </source>
</evidence>
<keyword evidence="6 8" id="KW-0067">ATP-binding</keyword>
<dbReference type="FunFam" id="3.40.50.880:FF:000047">
    <property type="entry name" value="GMP synthase [glutamine-hydrolyzing] subunit A"/>
    <property type="match status" value="1"/>
</dbReference>
<proteinExistence type="inferred from homology"/>
<dbReference type="PROSITE" id="PS51273">
    <property type="entry name" value="GATASE_TYPE_1"/>
    <property type="match status" value="1"/>
</dbReference>
<dbReference type="NCBIfam" id="NF001975">
    <property type="entry name" value="PRK00758.1"/>
    <property type="match status" value="1"/>
</dbReference>
<dbReference type="EC" id="6.3.5.2" evidence="8"/>
<evidence type="ECO:0000256" key="5">
    <source>
        <dbReference type="ARBA" id="ARBA00022755"/>
    </source>
</evidence>
<dbReference type="Pfam" id="PF00117">
    <property type="entry name" value="GATase"/>
    <property type="match status" value="1"/>
</dbReference>
<keyword evidence="2 8" id="KW-0436">Ligase</keyword>
<keyword evidence="4 8" id="KW-0332">GMP biosynthesis</keyword>
<dbReference type="InterPro" id="IPR017926">
    <property type="entry name" value="GATASE"/>
</dbReference>
<evidence type="ECO:0000256" key="6">
    <source>
        <dbReference type="ARBA" id="ARBA00022840"/>
    </source>
</evidence>
<reference evidence="10" key="1">
    <citation type="submission" date="2020-10" db="EMBL/GenBank/DDBJ databases">
        <authorList>
            <person name="Hahn C.J."/>
            <person name="Laso-Perez R."/>
            <person name="Vulcano F."/>
            <person name="Vaziourakis K.-M."/>
            <person name="Stokke R."/>
            <person name="Steen I.H."/>
            <person name="Teske A."/>
            <person name="Boetius A."/>
            <person name="Liebeke M."/>
            <person name="Amann R."/>
            <person name="Knittel K."/>
        </authorList>
    </citation>
    <scope>NUCLEOTIDE SEQUENCE</scope>
    <source>
        <strain evidence="10">Gfbio:e3339647-f889-4370-9287-4fb5cb688e4c:AG392O15_GoMArc1</strain>
    </source>
</reference>